<dbReference type="GO" id="GO:0046983">
    <property type="term" value="F:protein dimerization activity"/>
    <property type="evidence" value="ECO:0007669"/>
    <property type="project" value="InterPro"/>
</dbReference>
<dbReference type="Pfam" id="PF23539">
    <property type="entry name" value="DUF7134"/>
    <property type="match status" value="1"/>
</dbReference>
<keyword evidence="7" id="KW-0067">ATP-binding</keyword>
<dbReference type="Proteomes" id="UP001163947">
    <property type="component" value="Chromosome"/>
</dbReference>
<comment type="catalytic activity">
    <reaction evidence="1">
        <text>ATP + protein L-histidine = ADP + protein N-phospho-L-histidine.</text>
        <dbReference type="EC" id="2.7.13.3"/>
    </reaction>
</comment>
<keyword evidence="5" id="KW-0547">Nucleotide-binding</keyword>
<proteinExistence type="predicted"/>
<feature type="domain" description="Signal transduction histidine kinase subgroup 3 dimerisation and phosphoacceptor" evidence="11">
    <location>
        <begin position="192"/>
        <end position="257"/>
    </location>
</feature>
<organism evidence="13 14">
    <name type="scientific">Rhodococcus aetherivorans</name>
    <dbReference type="NCBI Taxonomy" id="191292"/>
    <lineage>
        <taxon>Bacteria</taxon>
        <taxon>Bacillati</taxon>
        <taxon>Actinomycetota</taxon>
        <taxon>Actinomycetes</taxon>
        <taxon>Mycobacteriales</taxon>
        <taxon>Nocardiaceae</taxon>
        <taxon>Rhodococcus</taxon>
    </lineage>
</organism>
<dbReference type="PANTHER" id="PTHR24421">
    <property type="entry name" value="NITRATE/NITRITE SENSOR PROTEIN NARX-RELATED"/>
    <property type="match status" value="1"/>
</dbReference>
<keyword evidence="9" id="KW-0812">Transmembrane</keyword>
<dbReference type="PANTHER" id="PTHR24421:SF10">
    <property type="entry name" value="NITRATE_NITRITE SENSOR PROTEIN NARQ"/>
    <property type="match status" value="1"/>
</dbReference>
<evidence type="ECO:0000259" key="11">
    <source>
        <dbReference type="Pfam" id="PF07730"/>
    </source>
</evidence>
<gene>
    <name evidence="13" type="ORF">OCS65_11445</name>
</gene>
<feature type="transmembrane region" description="Helical" evidence="9">
    <location>
        <begin position="135"/>
        <end position="157"/>
    </location>
</feature>
<evidence type="ECO:0000256" key="1">
    <source>
        <dbReference type="ARBA" id="ARBA00000085"/>
    </source>
</evidence>
<evidence type="ECO:0000313" key="13">
    <source>
        <dbReference type="EMBL" id="UYF96323.1"/>
    </source>
</evidence>
<keyword evidence="3" id="KW-0597">Phosphoprotein</keyword>
<name>A0AA46NXW7_9NOCA</name>
<keyword evidence="9" id="KW-1133">Transmembrane helix</keyword>
<evidence type="ECO:0000259" key="12">
    <source>
        <dbReference type="Pfam" id="PF23539"/>
    </source>
</evidence>
<feature type="transmembrane region" description="Helical" evidence="9">
    <location>
        <begin position="64"/>
        <end position="81"/>
    </location>
</feature>
<dbReference type="Gene3D" id="3.30.565.10">
    <property type="entry name" value="Histidine kinase-like ATPase, C-terminal domain"/>
    <property type="match status" value="1"/>
</dbReference>
<dbReference type="EC" id="2.7.13.3" evidence="2"/>
<feature type="transmembrane region" description="Helical" evidence="9">
    <location>
        <begin position="111"/>
        <end position="129"/>
    </location>
</feature>
<feature type="domain" description="DUF7134" evidence="12">
    <location>
        <begin position="11"/>
        <end position="163"/>
    </location>
</feature>
<dbReference type="SUPFAM" id="SSF55874">
    <property type="entry name" value="ATPase domain of HSP90 chaperone/DNA topoisomerase II/histidine kinase"/>
    <property type="match status" value="1"/>
</dbReference>
<dbReference type="EMBL" id="CP106982">
    <property type="protein sequence ID" value="UYF96323.1"/>
    <property type="molecule type" value="Genomic_DNA"/>
</dbReference>
<evidence type="ECO:0000256" key="7">
    <source>
        <dbReference type="ARBA" id="ARBA00022840"/>
    </source>
</evidence>
<evidence type="ECO:0000259" key="10">
    <source>
        <dbReference type="Pfam" id="PF02518"/>
    </source>
</evidence>
<dbReference type="Pfam" id="PF02518">
    <property type="entry name" value="HATPase_c"/>
    <property type="match status" value="1"/>
</dbReference>
<keyword evidence="9" id="KW-0472">Membrane</keyword>
<dbReference type="Gene3D" id="1.20.5.1930">
    <property type="match status" value="1"/>
</dbReference>
<dbReference type="GO" id="GO:0016020">
    <property type="term" value="C:membrane"/>
    <property type="evidence" value="ECO:0007669"/>
    <property type="project" value="InterPro"/>
</dbReference>
<feature type="transmembrane region" description="Helical" evidence="9">
    <location>
        <begin position="20"/>
        <end position="37"/>
    </location>
</feature>
<dbReference type="RefSeq" id="WP_065922395.1">
    <property type="nucleotide sequence ID" value="NZ_CP069306.1"/>
</dbReference>
<dbReference type="CDD" id="cd16917">
    <property type="entry name" value="HATPase_UhpB-NarQ-NarX-like"/>
    <property type="match status" value="1"/>
</dbReference>
<dbReference type="InterPro" id="IPR050482">
    <property type="entry name" value="Sensor_HK_TwoCompSys"/>
</dbReference>
<dbReference type="GO" id="GO:0000155">
    <property type="term" value="F:phosphorelay sensor kinase activity"/>
    <property type="evidence" value="ECO:0007669"/>
    <property type="project" value="InterPro"/>
</dbReference>
<dbReference type="InterPro" id="IPR055558">
    <property type="entry name" value="DUF7134"/>
</dbReference>
<evidence type="ECO:0000256" key="8">
    <source>
        <dbReference type="ARBA" id="ARBA00023012"/>
    </source>
</evidence>
<evidence type="ECO:0000256" key="5">
    <source>
        <dbReference type="ARBA" id="ARBA00022741"/>
    </source>
</evidence>
<dbReference type="GO" id="GO:0005524">
    <property type="term" value="F:ATP binding"/>
    <property type="evidence" value="ECO:0007669"/>
    <property type="project" value="UniProtKB-KW"/>
</dbReference>
<reference evidence="13" key="1">
    <citation type="submission" date="2022-09" db="EMBL/GenBank/DDBJ databases">
        <title>The genome sequence of Rhodococcus aetherivorans N1.</title>
        <authorList>
            <person name="Jiang W."/>
        </authorList>
    </citation>
    <scope>NUCLEOTIDE SEQUENCE</scope>
    <source>
        <strain evidence="13">N1</strain>
    </source>
</reference>
<keyword evidence="6 13" id="KW-0418">Kinase</keyword>
<dbReference type="InterPro" id="IPR036890">
    <property type="entry name" value="HATPase_C_sf"/>
</dbReference>
<dbReference type="AlphaFoldDB" id="A0AA46NXW7"/>
<keyword evidence="8" id="KW-0902">Two-component regulatory system</keyword>
<evidence type="ECO:0000256" key="3">
    <source>
        <dbReference type="ARBA" id="ARBA00022553"/>
    </source>
</evidence>
<dbReference type="InterPro" id="IPR003594">
    <property type="entry name" value="HATPase_dom"/>
</dbReference>
<dbReference type="GeneID" id="83621040"/>
<dbReference type="Pfam" id="PF07730">
    <property type="entry name" value="HisKA_3"/>
    <property type="match status" value="1"/>
</dbReference>
<protein>
    <recommendedName>
        <fullName evidence="2">histidine kinase</fullName>
        <ecNumber evidence="2">2.7.13.3</ecNumber>
    </recommendedName>
</protein>
<keyword evidence="4" id="KW-0808">Transferase</keyword>
<evidence type="ECO:0000313" key="14">
    <source>
        <dbReference type="Proteomes" id="UP001163947"/>
    </source>
</evidence>
<evidence type="ECO:0000256" key="6">
    <source>
        <dbReference type="ARBA" id="ARBA00022777"/>
    </source>
</evidence>
<sequence>MPAPTRLERWYRWSGTHTGTIDAVLAALLTAFGLLVVATSEPGWWDAVLVLVLSVPLAWRRTRVVPATAVVAAAAFVHLATVPTVSPVAPVAVPAAVYALAAYGPRWASTLGLAAAVAGGALAGIRYLGNIEDRSALGMAVSAVFVVVFLAGAWAFGRIRNLRLEEMANLSERNRLLELEREKETELAALGERTRIAREMHDIVAHSLTVVIAQADGGRYAAPQHPEEAVSALTAIADTGRRALSDMRSLLAVLREDGPREFRVAPGPDDLDELIADLRGGGLDVEFTVTGPRRDLPAGTGLTVYRIVQEALTNVLRHAGPRAHARVRLAWLPERVEVEIVDNGRGAAALVEPRPGGQGLIGMAERARLHGGAVSAGPAPGGGYRVHALLPYH</sequence>
<accession>A0AA46NXW7</accession>
<feature type="transmembrane region" description="Helical" evidence="9">
    <location>
        <begin position="43"/>
        <end position="59"/>
    </location>
</feature>
<evidence type="ECO:0000256" key="4">
    <source>
        <dbReference type="ARBA" id="ARBA00022679"/>
    </source>
</evidence>
<feature type="domain" description="Histidine kinase/HSP90-like ATPase" evidence="10">
    <location>
        <begin position="303"/>
        <end position="392"/>
    </location>
</feature>
<evidence type="ECO:0000256" key="9">
    <source>
        <dbReference type="SAM" id="Phobius"/>
    </source>
</evidence>
<evidence type="ECO:0000256" key="2">
    <source>
        <dbReference type="ARBA" id="ARBA00012438"/>
    </source>
</evidence>
<dbReference type="InterPro" id="IPR011712">
    <property type="entry name" value="Sig_transdc_His_kin_sub3_dim/P"/>
</dbReference>